<feature type="region of interest" description="Disordered" evidence="1">
    <location>
        <begin position="381"/>
        <end position="414"/>
    </location>
</feature>
<evidence type="ECO:0000259" key="2">
    <source>
        <dbReference type="Pfam" id="PF14326"/>
    </source>
</evidence>
<evidence type="ECO:0000313" key="3">
    <source>
        <dbReference type="EMBL" id="ACM33226.1"/>
    </source>
</evidence>
<dbReference type="Gene3D" id="3.40.50.10610">
    <property type="entry name" value="ABC-type transport auxiliary lipoprotein component"/>
    <property type="match status" value="1"/>
</dbReference>
<dbReference type="InterPro" id="IPR025493">
    <property type="entry name" value="DUF4384"/>
</dbReference>
<dbReference type="Pfam" id="PF14326">
    <property type="entry name" value="DUF4384"/>
    <property type="match status" value="1"/>
</dbReference>
<feature type="region of interest" description="Disordered" evidence="1">
    <location>
        <begin position="562"/>
        <end position="581"/>
    </location>
</feature>
<dbReference type="EMBL" id="CP001392">
    <property type="protein sequence ID" value="ACM33226.1"/>
    <property type="molecule type" value="Genomic_DNA"/>
</dbReference>
<sequence>MNTATTLPRGPGRNGAPRRGAAWLMLAGALLLSACTTPLDPRKDASLQQAAYTTDRPVVRPTRSVSSFSDSLMCMDHMLRAAQVPTTLITSKQVIDYSSRVPVAAKDMIITSLSQMSRLSNAFRYVDYEVDIVRQDTVQNLTTILLNNNLMQLQRPALYVSGAIAFVDQNVATNRFDAGTSASRLDTGYSRNRSATVIGLEMHLGDFRTRTLIPGLDSANEVVIGSGSQGLDVAGRIGSYGVNFNVGRDYALGAGGAMRTLIDLATIELVGKWARVPYWQCLTLEQTHPDFQRQMRDWFDESGGVGQATLVQNSLIAQGYLQAGTDLLALDSPALRTALTQFQIDSLLVPTGVLDFSTYERAMRHFVTLAPDGSLQRVGWGPSGPTGSMAENKGDSTPVRTSGLVLTSTTPPPRRIDMQIENALPPGMEPTFEVGEQVFVSATVSRTSHMYCYFADPSGNVMRLTPNQVTPHSLVAANQALRLPDWLVPNPAFIMDASRPGTERVACFAAETDVLPRLPAPLQGAGLVNIPGYRTIEDIDKAFQQGVGTSGYVKSEVYWKTQPKKAQPSVAAPAAPQPAKR</sequence>
<protein>
    <recommendedName>
        <fullName evidence="2">DUF4384 domain-containing protein</fullName>
    </recommendedName>
</protein>
<dbReference type="AlphaFoldDB" id="A0A9J9QED9"/>
<reference evidence="3 4" key="1">
    <citation type="journal article" date="2010" name="J. Bacteriol.">
        <title>Completed genome sequence of the anaerobic iron-oxidizing bacterium Acidovorax ebreus strain TPSY.</title>
        <authorList>
            <person name="Byrne-Bailey K.G."/>
            <person name="Weber K.A."/>
            <person name="Chair A.H."/>
            <person name="Bose S."/>
            <person name="Knox T."/>
            <person name="Spanbauer T.L."/>
            <person name="Chertkov O."/>
            <person name="Coates J.D."/>
        </authorList>
    </citation>
    <scope>NUCLEOTIDE SEQUENCE [LARGE SCALE GENOMIC DNA]</scope>
    <source>
        <strain evidence="3 4">TPSY</strain>
    </source>
</reference>
<evidence type="ECO:0000313" key="4">
    <source>
        <dbReference type="Proteomes" id="UP000000450"/>
    </source>
</evidence>
<feature type="domain" description="DUF4384" evidence="2">
    <location>
        <begin position="431"/>
        <end position="512"/>
    </location>
</feature>
<name>A0A9J9QED9_ACIET</name>
<proteinExistence type="predicted"/>
<dbReference type="RefSeq" id="WP_015913301.1">
    <property type="nucleotide sequence ID" value="NC_011992.1"/>
</dbReference>
<feature type="compositionally biased region" description="Polar residues" evidence="1">
    <location>
        <begin position="398"/>
        <end position="409"/>
    </location>
</feature>
<evidence type="ECO:0000256" key="1">
    <source>
        <dbReference type="SAM" id="MobiDB-lite"/>
    </source>
</evidence>
<dbReference type="Proteomes" id="UP000000450">
    <property type="component" value="Chromosome"/>
</dbReference>
<feature type="compositionally biased region" description="Low complexity" evidence="1">
    <location>
        <begin position="564"/>
        <end position="581"/>
    </location>
</feature>
<organism evidence="3 4">
    <name type="scientific">Acidovorax ebreus (strain TPSY)</name>
    <name type="common">Diaphorobacter sp. (strain TPSY)</name>
    <dbReference type="NCBI Taxonomy" id="535289"/>
    <lineage>
        <taxon>Bacteria</taxon>
        <taxon>Pseudomonadati</taxon>
        <taxon>Pseudomonadota</taxon>
        <taxon>Betaproteobacteria</taxon>
        <taxon>Burkholderiales</taxon>
        <taxon>Comamonadaceae</taxon>
        <taxon>Diaphorobacter</taxon>
    </lineage>
</organism>
<gene>
    <name evidence="3" type="ordered locus">Dtpsy_1769</name>
</gene>
<dbReference type="KEGG" id="dia:Dtpsy_1769"/>
<accession>A0A9J9QED9</accession>
<keyword evidence="4" id="KW-1185">Reference proteome</keyword>